<accession>A0A484ZAL1</accession>
<evidence type="ECO:0000313" key="2">
    <source>
        <dbReference type="Proteomes" id="UP000373449"/>
    </source>
</evidence>
<dbReference type="EMBL" id="CAADJA010000002">
    <property type="protein sequence ID" value="VFS45482.1"/>
    <property type="molecule type" value="Genomic_DNA"/>
</dbReference>
<dbReference type="RefSeq" id="WP_127526505.1">
    <property type="nucleotide sequence ID" value="NZ_CAADJA010000002.1"/>
</dbReference>
<evidence type="ECO:0000313" key="1">
    <source>
        <dbReference type="EMBL" id="VFS45482.1"/>
    </source>
</evidence>
<protein>
    <recommendedName>
        <fullName evidence="3">Antibiotic biosynthesis monooxygenase</fullName>
    </recommendedName>
</protein>
<name>A0A484ZAL1_9GAMM</name>
<dbReference type="Proteomes" id="UP000373449">
    <property type="component" value="Unassembled WGS sequence"/>
</dbReference>
<sequence>MAVIQCIGRCPYYPSQQNSNAIQGFYRPAVSYVHLQAEEIVPGQPPKGTPLRIIKDPAITNPGSPFVFINLMEMAQNDIEPFISDWKVRSQLTRKLVGAMGATLYKTMLPDSRYQIVNISQYQSYNAFVDGQNDPVYTKKLVADLNQTASIQLIRGFFRPVADYVHVYE</sequence>
<evidence type="ECO:0008006" key="3">
    <source>
        <dbReference type="Google" id="ProtNLM"/>
    </source>
</evidence>
<reference evidence="1 2" key="1">
    <citation type="submission" date="2019-03" db="EMBL/GenBank/DDBJ databases">
        <authorList>
            <consortium name="Pathogen Informatics"/>
        </authorList>
    </citation>
    <scope>NUCLEOTIDE SEQUENCE [LARGE SCALE GENOMIC DNA]</scope>
    <source>
        <strain evidence="1 2">NCTC12282</strain>
    </source>
</reference>
<dbReference type="SUPFAM" id="SSF54909">
    <property type="entry name" value="Dimeric alpha+beta barrel"/>
    <property type="match status" value="1"/>
</dbReference>
<gene>
    <name evidence="1" type="ORF">NCTC12282_00359</name>
</gene>
<dbReference type="InterPro" id="IPR011008">
    <property type="entry name" value="Dimeric_a/b-barrel"/>
</dbReference>
<dbReference type="Gene3D" id="3.30.70.100">
    <property type="match status" value="1"/>
</dbReference>
<proteinExistence type="predicted"/>
<dbReference type="AlphaFoldDB" id="A0A484ZAL1"/>
<organism evidence="1 2">
    <name type="scientific">Budvicia aquatica</name>
    <dbReference type="NCBI Taxonomy" id="82979"/>
    <lineage>
        <taxon>Bacteria</taxon>
        <taxon>Pseudomonadati</taxon>
        <taxon>Pseudomonadota</taxon>
        <taxon>Gammaproteobacteria</taxon>
        <taxon>Enterobacterales</taxon>
        <taxon>Budviciaceae</taxon>
        <taxon>Budvicia</taxon>
    </lineage>
</organism>